<dbReference type="Pfam" id="PF11750">
    <property type="entry name" value="DUF3307"/>
    <property type="match status" value="1"/>
</dbReference>
<accession>A0A1H6A414</accession>
<feature type="transmembrane region" description="Helical" evidence="1">
    <location>
        <begin position="103"/>
        <end position="120"/>
    </location>
</feature>
<sequence length="121" mass="13314">MAIILCLLLLQLKHFLADFCFQTPAMLGAKGQYGAIGGVLHAVLHGIGTTIALLFFAPVPIALAFGAGDAIVHYHIDWAKVRFQGNAKPHDHIFWVQLGFDQFLHQLTMLGIVYVVFVMLV</sequence>
<organism evidence="2 3">
    <name type="scientific">Thalassococcus halodurans</name>
    <dbReference type="NCBI Taxonomy" id="373675"/>
    <lineage>
        <taxon>Bacteria</taxon>
        <taxon>Pseudomonadati</taxon>
        <taxon>Pseudomonadota</taxon>
        <taxon>Alphaproteobacteria</taxon>
        <taxon>Rhodobacterales</taxon>
        <taxon>Roseobacteraceae</taxon>
        <taxon>Thalassococcus</taxon>
    </lineage>
</organism>
<reference evidence="2 3" key="1">
    <citation type="submission" date="2016-10" db="EMBL/GenBank/DDBJ databases">
        <authorList>
            <person name="de Groot N.N."/>
        </authorList>
    </citation>
    <scope>NUCLEOTIDE SEQUENCE [LARGE SCALE GENOMIC DNA]</scope>
    <source>
        <strain evidence="2 3">DSM 26915</strain>
    </source>
</reference>
<dbReference type="EMBL" id="FNUZ01000004">
    <property type="protein sequence ID" value="SEG42964.1"/>
    <property type="molecule type" value="Genomic_DNA"/>
</dbReference>
<name>A0A1H6A414_9RHOB</name>
<keyword evidence="1" id="KW-1133">Transmembrane helix</keyword>
<evidence type="ECO:0000256" key="1">
    <source>
        <dbReference type="SAM" id="Phobius"/>
    </source>
</evidence>
<protein>
    <recommendedName>
        <fullName evidence="4">DUF3307 domain-containing protein</fullName>
    </recommendedName>
</protein>
<evidence type="ECO:0008006" key="4">
    <source>
        <dbReference type="Google" id="ProtNLM"/>
    </source>
</evidence>
<proteinExistence type="predicted"/>
<keyword evidence="1" id="KW-0472">Membrane</keyword>
<dbReference type="Proteomes" id="UP000236752">
    <property type="component" value="Unassembled WGS sequence"/>
</dbReference>
<evidence type="ECO:0000313" key="2">
    <source>
        <dbReference type="EMBL" id="SEG42964.1"/>
    </source>
</evidence>
<dbReference type="RefSeq" id="WP_103911121.1">
    <property type="nucleotide sequence ID" value="NZ_FNUZ01000004.1"/>
</dbReference>
<gene>
    <name evidence="2" type="ORF">SAMN04488045_2806</name>
</gene>
<dbReference type="InterPro" id="IPR021737">
    <property type="entry name" value="Phage_phiKZ_Orf197"/>
</dbReference>
<evidence type="ECO:0000313" key="3">
    <source>
        <dbReference type="Proteomes" id="UP000236752"/>
    </source>
</evidence>
<feature type="transmembrane region" description="Helical" evidence="1">
    <location>
        <begin position="33"/>
        <end position="56"/>
    </location>
</feature>
<dbReference type="OrthoDB" id="558011at2"/>
<keyword evidence="1" id="KW-0812">Transmembrane</keyword>
<keyword evidence="3" id="KW-1185">Reference proteome</keyword>
<dbReference type="AlphaFoldDB" id="A0A1H6A414"/>